<sequence>MNTKTRKQGNSITLTVPSDFNIKPGVTVSPKLTPTGIFYEFVNNEDIFDFDTDILQDLLAQDIPKDQLLSAFKKKKKSIPHAIEALINDTSRQELPITKAELAAELDL</sequence>
<reference evidence="2" key="1">
    <citation type="journal article" date="2019" name="Int. J. Syst. Evol. Microbiol.">
        <title>The Global Catalogue of Microorganisms (GCM) 10K type strain sequencing project: providing services to taxonomists for standard genome sequencing and annotation.</title>
        <authorList>
            <consortium name="The Broad Institute Genomics Platform"/>
            <consortium name="The Broad Institute Genome Sequencing Center for Infectious Disease"/>
            <person name="Wu L."/>
            <person name="Ma J."/>
        </authorList>
    </citation>
    <scope>NUCLEOTIDE SEQUENCE [LARGE SCALE GENOMIC DNA]</scope>
    <source>
        <strain evidence="2">CCM 8905</strain>
    </source>
</reference>
<organism evidence="1 2">
    <name type="scientific">Levilactobacillus tongjiangensis</name>
    <dbReference type="NCBI Taxonomy" id="2486023"/>
    <lineage>
        <taxon>Bacteria</taxon>
        <taxon>Bacillati</taxon>
        <taxon>Bacillota</taxon>
        <taxon>Bacilli</taxon>
        <taxon>Lactobacillales</taxon>
        <taxon>Lactobacillaceae</taxon>
        <taxon>Levilactobacillus</taxon>
    </lineage>
</organism>
<proteinExistence type="predicted"/>
<gene>
    <name evidence="1" type="ORF">ACFP1G_04130</name>
</gene>
<name>A0ABW1SRD1_9LACO</name>
<evidence type="ECO:0000313" key="2">
    <source>
        <dbReference type="Proteomes" id="UP001596254"/>
    </source>
</evidence>
<keyword evidence="2" id="KW-1185">Reference proteome</keyword>
<comment type="caution">
    <text evidence="1">The sequence shown here is derived from an EMBL/GenBank/DDBJ whole genome shotgun (WGS) entry which is preliminary data.</text>
</comment>
<accession>A0ABW1SRD1</accession>
<protein>
    <submittedName>
        <fullName evidence="1">Toxin-antitoxin system</fullName>
    </submittedName>
</protein>
<evidence type="ECO:0000313" key="1">
    <source>
        <dbReference type="EMBL" id="MFC6206668.1"/>
    </source>
</evidence>
<dbReference type="Proteomes" id="UP001596254">
    <property type="component" value="Unassembled WGS sequence"/>
</dbReference>
<dbReference type="EMBL" id="JBHSSK010000010">
    <property type="protein sequence ID" value="MFC6206668.1"/>
    <property type="molecule type" value="Genomic_DNA"/>
</dbReference>
<dbReference type="RefSeq" id="WP_125694107.1">
    <property type="nucleotide sequence ID" value="NZ_JBHSSK010000010.1"/>
</dbReference>